<dbReference type="EMBL" id="WNWR01000190">
    <property type="protein sequence ID" value="KAE9989368.1"/>
    <property type="molecule type" value="Genomic_DNA"/>
</dbReference>
<dbReference type="PANTHER" id="PTHR36223">
    <property type="entry name" value="BETA-LACTAMASE-TYPE TRANSPEPTIDASE FOLD DOMAIN CONTAINING PROTEIN"/>
    <property type="match status" value="1"/>
</dbReference>
<feature type="compositionally biased region" description="Basic and acidic residues" evidence="2">
    <location>
        <begin position="283"/>
        <end position="292"/>
    </location>
</feature>
<organism evidence="4 6">
    <name type="scientific">Venturia inaequalis</name>
    <name type="common">Apple scab fungus</name>
    <dbReference type="NCBI Taxonomy" id="5025"/>
    <lineage>
        <taxon>Eukaryota</taxon>
        <taxon>Fungi</taxon>
        <taxon>Dikarya</taxon>
        <taxon>Ascomycota</taxon>
        <taxon>Pezizomycotina</taxon>
        <taxon>Dothideomycetes</taxon>
        <taxon>Pleosporomycetidae</taxon>
        <taxon>Venturiales</taxon>
        <taxon>Venturiaceae</taxon>
        <taxon>Venturia</taxon>
    </lineage>
</organism>
<dbReference type="PANTHER" id="PTHR36223:SF1">
    <property type="entry name" value="TRANSCRIPTION ELONGATION FACTOR EAF N-TERMINAL DOMAIN-CONTAINING PROTEIN"/>
    <property type="match status" value="1"/>
</dbReference>
<keyword evidence="7" id="KW-1185">Reference proteome</keyword>
<proteinExistence type="predicted"/>
<evidence type="ECO:0000313" key="7">
    <source>
        <dbReference type="Proteomes" id="UP000490939"/>
    </source>
</evidence>
<keyword evidence="1" id="KW-0175">Coiled coil</keyword>
<accession>A0A8H3VFD2</accession>
<dbReference type="Proteomes" id="UP000447873">
    <property type="component" value="Unassembled WGS sequence"/>
</dbReference>
<feature type="domain" description="DUF7918" evidence="3">
    <location>
        <begin position="9"/>
        <end position="231"/>
    </location>
</feature>
<dbReference type="Pfam" id="PF25534">
    <property type="entry name" value="DUF7918"/>
    <property type="match status" value="1"/>
</dbReference>
<evidence type="ECO:0000256" key="2">
    <source>
        <dbReference type="SAM" id="MobiDB-lite"/>
    </source>
</evidence>
<feature type="coiled-coil region" evidence="1">
    <location>
        <begin position="245"/>
        <end position="274"/>
    </location>
</feature>
<protein>
    <recommendedName>
        <fullName evidence="3">DUF7918 domain-containing protein</fullName>
    </recommendedName>
</protein>
<dbReference type="InterPro" id="IPR057678">
    <property type="entry name" value="DUF7918"/>
</dbReference>
<evidence type="ECO:0000259" key="3">
    <source>
        <dbReference type="Pfam" id="PF25534"/>
    </source>
</evidence>
<dbReference type="EMBL" id="WNWS01000036">
    <property type="protein sequence ID" value="KAE9985909.1"/>
    <property type="molecule type" value="Genomic_DNA"/>
</dbReference>
<name>A0A8H3VFD2_VENIN</name>
<evidence type="ECO:0000256" key="1">
    <source>
        <dbReference type="SAM" id="Coils"/>
    </source>
</evidence>
<feature type="region of interest" description="Disordered" evidence="2">
    <location>
        <begin position="275"/>
        <end position="314"/>
    </location>
</feature>
<reference evidence="4 6" key="1">
    <citation type="submission" date="2018-12" db="EMBL/GenBank/DDBJ databases">
        <title>Venturia inaequalis Genome Resource.</title>
        <authorList>
            <person name="Lichtner F.J."/>
        </authorList>
    </citation>
    <scope>NUCLEOTIDE SEQUENCE [LARGE SCALE GENOMIC DNA]</scope>
    <source>
        <strain evidence="4 6">120213</strain>
        <strain evidence="5 7">DMI_063113</strain>
    </source>
</reference>
<evidence type="ECO:0000313" key="4">
    <source>
        <dbReference type="EMBL" id="KAE9985909.1"/>
    </source>
</evidence>
<sequence length="314" mass="35540">MAILTSFPGLEVDIVVNGNALREYDPHKDSDEPTEKSDSAIKYVEAQPGQEFAIRVRANRQFRYRQHDLTYRVYSDGEFQGSGTICKENYIRGTMSTREGVKRSVAGRIVLRKFQFSTLITDDRPVSGTDTARASKLGDIIVSFHRTNIQGPITRKNTYAPDDLQGPQSVAEKALKGRALSRTIDLGTAIPSRPGTSVKKNYIDPKDKPFAIFTFRYRSMDDLYAEMIVPRPVPLEERDPESLSVEEMRELLRRQEANLERRNLRRQIEGNRAVLSGSQGIKGELKREHDSSLTESSGSASRRRRIETVDLTDD</sequence>
<dbReference type="AlphaFoldDB" id="A0A8H3VFD2"/>
<evidence type="ECO:0000313" key="5">
    <source>
        <dbReference type="EMBL" id="KAE9989368.1"/>
    </source>
</evidence>
<dbReference type="Proteomes" id="UP000490939">
    <property type="component" value="Unassembled WGS sequence"/>
</dbReference>
<comment type="caution">
    <text evidence="4">The sequence shown here is derived from an EMBL/GenBank/DDBJ whole genome shotgun (WGS) entry which is preliminary data.</text>
</comment>
<evidence type="ECO:0000313" key="6">
    <source>
        <dbReference type="Proteomes" id="UP000447873"/>
    </source>
</evidence>
<gene>
    <name evidence="5" type="ORF">EG327_002802</name>
    <name evidence="4" type="ORF">EG328_006749</name>
</gene>